<evidence type="ECO:0000256" key="3">
    <source>
        <dbReference type="PIRSR" id="PIRSR000097-2"/>
    </source>
</evidence>
<proteinExistence type="predicted"/>
<evidence type="ECO:0000256" key="1">
    <source>
        <dbReference type="ARBA" id="ARBA00023002"/>
    </source>
</evidence>
<feature type="binding site" evidence="3">
    <location>
        <position position="114"/>
    </location>
    <ligand>
        <name>substrate</name>
    </ligand>
</feature>
<dbReference type="InParanoid" id="S7XH75"/>
<dbReference type="PANTHER" id="PTHR11732">
    <property type="entry name" value="ALDO/KETO REDUCTASE"/>
    <property type="match status" value="1"/>
</dbReference>
<reference evidence="7" key="1">
    <citation type="journal article" date="2013" name="PLoS Genet.">
        <title>The genome of Spraguea lophii and the basis of host-microsporidian interactions.</title>
        <authorList>
            <person name="Campbell S.E."/>
            <person name="Williams T.A."/>
            <person name="Yousuf A."/>
            <person name="Soanes D.M."/>
            <person name="Paszkiewicz K.H."/>
            <person name="Williams B.A.P."/>
        </authorList>
    </citation>
    <scope>NUCLEOTIDE SEQUENCE [LARGE SCALE GENOMIC DNA]</scope>
    <source>
        <strain evidence="7">42_110</strain>
    </source>
</reference>
<dbReference type="GO" id="GO:0016616">
    <property type="term" value="F:oxidoreductase activity, acting on the CH-OH group of donors, NAD or NADP as acceptor"/>
    <property type="evidence" value="ECO:0007669"/>
    <property type="project" value="UniProtKB-ARBA"/>
</dbReference>
<dbReference type="CDD" id="cd19071">
    <property type="entry name" value="AKR_AKR1-5-like"/>
    <property type="match status" value="1"/>
</dbReference>
<keyword evidence="7" id="KW-1185">Reference proteome</keyword>
<feature type="domain" description="NADP-dependent oxidoreductase" evidence="5">
    <location>
        <begin position="21"/>
        <end position="283"/>
    </location>
</feature>
<dbReference type="PROSITE" id="PS00062">
    <property type="entry name" value="ALDOKETO_REDUCTASE_2"/>
    <property type="match status" value="1"/>
</dbReference>
<dbReference type="VEuPathDB" id="MicrosporidiaDB:SLOPH_121"/>
<dbReference type="AlphaFoldDB" id="S7XH75"/>
<comment type="caution">
    <text evidence="6">The sequence shown here is derived from an EMBL/GenBank/DDBJ whole genome shotgun (WGS) entry which is preliminary data.</text>
</comment>
<protein>
    <submittedName>
        <fullName evidence="6">Aldose reductase</fullName>
    </submittedName>
</protein>
<dbReference type="FunCoup" id="S7XH75">
    <property type="interactions" value="84"/>
</dbReference>
<dbReference type="PIRSF" id="PIRSF000097">
    <property type="entry name" value="AKR"/>
    <property type="match status" value="1"/>
</dbReference>
<dbReference type="PROSITE" id="PS00798">
    <property type="entry name" value="ALDOKETO_REDUCTASE_1"/>
    <property type="match status" value="1"/>
</dbReference>
<sequence length="300" mass="35116">MSILRSDTIILNDGNVMPAVGTGTWKMTDREELRRVLTDAIDLGYRHIDTAFRYGNEKIIGELLEELFEKGVVKREELFITSKLWCSHMDCPEKCLEQSLKDLKLDYIDLYLIHYPVRLSADEEGNVKYDDNNNPIVLEFEAKKVWNRMIEFKKSGKVKSIGVSNFGIKNLEKIINSEIKPAVQQIEIHPYYQQKELYEYCNKNKIFIVSYSCLKPVMENIEDNTIEELAHKHNTTQQKIILSYLRQKGIGIIPKSLQKKHMKENLKTIDLRKEEIIKIDEIKAEIKIVNNQYLGDKRFD</sequence>
<dbReference type="Gene3D" id="3.20.20.100">
    <property type="entry name" value="NADP-dependent oxidoreductase domain"/>
    <property type="match status" value="1"/>
</dbReference>
<dbReference type="STRING" id="1358809.S7XH75"/>
<gene>
    <name evidence="6" type="ORF">SLOPH_121</name>
</gene>
<name>S7XH75_SPRLO</name>
<feature type="site" description="Lowers pKa of active site Tyr" evidence="4">
    <location>
        <position position="83"/>
    </location>
</feature>
<dbReference type="InterPro" id="IPR036812">
    <property type="entry name" value="NAD(P)_OxRdtase_dom_sf"/>
</dbReference>
<evidence type="ECO:0000313" key="7">
    <source>
        <dbReference type="Proteomes" id="UP000014978"/>
    </source>
</evidence>
<dbReference type="HOGENOM" id="CLU_023205_0_0_1"/>
<evidence type="ECO:0000256" key="4">
    <source>
        <dbReference type="PIRSR" id="PIRSR000097-3"/>
    </source>
</evidence>
<dbReference type="PRINTS" id="PR00069">
    <property type="entry name" value="ALDKETRDTASE"/>
</dbReference>
<evidence type="ECO:0000259" key="5">
    <source>
        <dbReference type="Pfam" id="PF00248"/>
    </source>
</evidence>
<dbReference type="Pfam" id="PF00248">
    <property type="entry name" value="Aldo_ket_red"/>
    <property type="match status" value="1"/>
</dbReference>
<organism evidence="6 7">
    <name type="scientific">Spraguea lophii (strain 42_110)</name>
    <name type="common">Microsporidian parasite</name>
    <dbReference type="NCBI Taxonomy" id="1358809"/>
    <lineage>
        <taxon>Eukaryota</taxon>
        <taxon>Fungi</taxon>
        <taxon>Fungi incertae sedis</taxon>
        <taxon>Microsporidia</taxon>
        <taxon>Spragueidae</taxon>
        <taxon>Spraguea</taxon>
    </lineage>
</organism>
<dbReference type="InterPro" id="IPR018170">
    <property type="entry name" value="Aldo/ket_reductase_CS"/>
</dbReference>
<evidence type="ECO:0000313" key="6">
    <source>
        <dbReference type="EMBL" id="EPR78414.1"/>
    </source>
</evidence>
<dbReference type="Proteomes" id="UP000014978">
    <property type="component" value="Unassembled WGS sequence"/>
</dbReference>
<dbReference type="FunFam" id="3.20.20.100:FF:000002">
    <property type="entry name" value="2,5-diketo-D-gluconic acid reductase A"/>
    <property type="match status" value="1"/>
</dbReference>
<dbReference type="InterPro" id="IPR023210">
    <property type="entry name" value="NADP_OxRdtase_dom"/>
</dbReference>
<accession>S7XH75</accession>
<dbReference type="OrthoDB" id="416253at2759"/>
<dbReference type="SUPFAM" id="SSF51430">
    <property type="entry name" value="NAD(P)-linked oxidoreductase"/>
    <property type="match status" value="1"/>
</dbReference>
<keyword evidence="1" id="KW-0560">Oxidoreductase</keyword>
<dbReference type="EMBL" id="ATCN01000807">
    <property type="protein sequence ID" value="EPR78414.1"/>
    <property type="molecule type" value="Genomic_DNA"/>
</dbReference>
<dbReference type="InterPro" id="IPR020471">
    <property type="entry name" value="AKR"/>
</dbReference>
<feature type="active site" description="Proton donor" evidence="2">
    <location>
        <position position="54"/>
    </location>
</feature>
<evidence type="ECO:0000256" key="2">
    <source>
        <dbReference type="PIRSR" id="PIRSR000097-1"/>
    </source>
</evidence>